<feature type="region of interest" description="Disordered" evidence="8">
    <location>
        <begin position="62"/>
        <end position="81"/>
    </location>
</feature>
<comment type="catalytic activity">
    <reaction evidence="1">
        <text>ATP + protein L-histidine = ADP + protein N-phospho-L-histidine.</text>
        <dbReference type="EC" id="2.7.13.3"/>
    </reaction>
</comment>
<keyword evidence="3" id="KW-0597">Phosphoprotein</keyword>
<evidence type="ECO:0000256" key="1">
    <source>
        <dbReference type="ARBA" id="ARBA00000085"/>
    </source>
</evidence>
<feature type="transmembrane region" description="Helical" evidence="9">
    <location>
        <begin position="19"/>
        <end position="36"/>
    </location>
</feature>
<organism evidence="11 12">
    <name type="scientific">Sphingosinicella soli</name>
    <dbReference type="NCBI Taxonomy" id="333708"/>
    <lineage>
        <taxon>Bacteria</taxon>
        <taxon>Pseudomonadati</taxon>
        <taxon>Pseudomonadota</taxon>
        <taxon>Alphaproteobacteria</taxon>
        <taxon>Sphingomonadales</taxon>
        <taxon>Sphingosinicellaceae</taxon>
        <taxon>Sphingosinicella</taxon>
    </lineage>
</organism>
<dbReference type="EC" id="2.7.13.3" evidence="2"/>
<evidence type="ECO:0000256" key="8">
    <source>
        <dbReference type="SAM" id="MobiDB-lite"/>
    </source>
</evidence>
<reference evidence="11 12" key="1">
    <citation type="submission" date="2020-08" db="EMBL/GenBank/DDBJ databases">
        <title>Genomic Encyclopedia of Type Strains, Phase IV (KMG-IV): sequencing the most valuable type-strain genomes for metagenomic binning, comparative biology and taxonomic classification.</title>
        <authorList>
            <person name="Goeker M."/>
        </authorList>
    </citation>
    <scope>NUCLEOTIDE SEQUENCE [LARGE SCALE GENOMIC DNA]</scope>
    <source>
        <strain evidence="11 12">DSM 17328</strain>
    </source>
</reference>
<comment type="caution">
    <text evidence="11">The sequence shown here is derived from an EMBL/GenBank/DDBJ whole genome shotgun (WGS) entry which is preliminary data.</text>
</comment>
<accession>A0A7W7B2X2</accession>
<dbReference type="InterPro" id="IPR050351">
    <property type="entry name" value="BphY/WalK/GraS-like"/>
</dbReference>
<keyword evidence="9" id="KW-0812">Transmembrane</keyword>
<dbReference type="AlphaFoldDB" id="A0A7W7B2X2"/>
<evidence type="ECO:0000259" key="10">
    <source>
        <dbReference type="PROSITE" id="PS50109"/>
    </source>
</evidence>
<keyword evidence="6" id="KW-0902">Two-component regulatory system</keyword>
<evidence type="ECO:0000256" key="6">
    <source>
        <dbReference type="ARBA" id="ARBA00023012"/>
    </source>
</evidence>
<dbReference type="InterPro" id="IPR003661">
    <property type="entry name" value="HisK_dim/P_dom"/>
</dbReference>
<evidence type="ECO:0000256" key="5">
    <source>
        <dbReference type="ARBA" id="ARBA00022777"/>
    </source>
</evidence>
<evidence type="ECO:0000256" key="4">
    <source>
        <dbReference type="ARBA" id="ARBA00022679"/>
    </source>
</evidence>
<dbReference type="SMART" id="SM00388">
    <property type="entry name" value="HisKA"/>
    <property type="match status" value="1"/>
</dbReference>
<dbReference type="Gene3D" id="1.10.287.130">
    <property type="match status" value="1"/>
</dbReference>
<dbReference type="InterPro" id="IPR003594">
    <property type="entry name" value="HATPase_dom"/>
</dbReference>
<dbReference type="GO" id="GO:0004721">
    <property type="term" value="F:phosphoprotein phosphatase activity"/>
    <property type="evidence" value="ECO:0007669"/>
    <property type="project" value="TreeGrafter"/>
</dbReference>
<evidence type="ECO:0000256" key="9">
    <source>
        <dbReference type="SAM" id="Phobius"/>
    </source>
</evidence>
<protein>
    <recommendedName>
        <fullName evidence="2">histidine kinase</fullName>
        <ecNumber evidence="2">2.7.13.3</ecNumber>
    </recommendedName>
</protein>
<dbReference type="RefSeq" id="WP_184070188.1">
    <property type="nucleotide sequence ID" value="NZ_JACHNZ010000031.1"/>
</dbReference>
<proteinExistence type="predicted"/>
<keyword evidence="12" id="KW-1185">Reference proteome</keyword>
<gene>
    <name evidence="11" type="ORF">GGQ98_002627</name>
</gene>
<evidence type="ECO:0000256" key="7">
    <source>
        <dbReference type="ARBA" id="ARBA00023136"/>
    </source>
</evidence>
<evidence type="ECO:0000313" key="12">
    <source>
        <dbReference type="Proteomes" id="UP000566324"/>
    </source>
</evidence>
<dbReference type="PANTHER" id="PTHR45453">
    <property type="entry name" value="PHOSPHATE REGULON SENSOR PROTEIN PHOR"/>
    <property type="match status" value="1"/>
</dbReference>
<sequence>MPTSADDTLDAEAAGRNRWIAVASAVLLAASSGYAFAWHEVLAAAILALLAAAAGAFAARTARTPPGPAEEGVAPPPDAQPTIGLDSLENAAVLVDRNFGIIAMNAEAVDAFGAHALGEDIRIAIRHPAVIETVTTAMRQNRDSIREIEGIGRHSTVFRLRAGPAGDARLLLSFADVSPARLAERMRADFVANASHELRTPLATLVGFIETLQGPAANDPAARARFLDVMANEAARMSRLVDDLMSLSRIELDKNIRPREIIDVAPLFENVATTSAVSLEADKRPLVINIEAELPQVIADKDQVLQVLHNLMTNAIKYGHTGTPITVSAERARALQGEVVRIAIADVGDGIAAEHIPRLTERFYRVDTGRSRRLGGTGLGLAIAKHIVERHRGTLEISSEQGSGTTVSFTLPASVSQI</sequence>
<dbReference type="InterPro" id="IPR036890">
    <property type="entry name" value="HATPase_C_sf"/>
</dbReference>
<dbReference type="FunFam" id="3.30.565.10:FF:000006">
    <property type="entry name" value="Sensor histidine kinase WalK"/>
    <property type="match status" value="1"/>
</dbReference>
<dbReference type="PRINTS" id="PR00344">
    <property type="entry name" value="BCTRLSENSOR"/>
</dbReference>
<feature type="domain" description="Histidine kinase" evidence="10">
    <location>
        <begin position="193"/>
        <end position="415"/>
    </location>
</feature>
<dbReference type="InterPro" id="IPR005467">
    <property type="entry name" value="His_kinase_dom"/>
</dbReference>
<dbReference type="PROSITE" id="PS50109">
    <property type="entry name" value="HIS_KIN"/>
    <property type="match status" value="1"/>
</dbReference>
<dbReference type="Gene3D" id="3.30.565.10">
    <property type="entry name" value="Histidine kinase-like ATPase, C-terminal domain"/>
    <property type="match status" value="1"/>
</dbReference>
<dbReference type="GO" id="GO:0000155">
    <property type="term" value="F:phosphorelay sensor kinase activity"/>
    <property type="evidence" value="ECO:0007669"/>
    <property type="project" value="InterPro"/>
</dbReference>
<dbReference type="Pfam" id="PF02518">
    <property type="entry name" value="HATPase_c"/>
    <property type="match status" value="1"/>
</dbReference>
<feature type="compositionally biased region" description="Low complexity" evidence="8">
    <location>
        <begin position="62"/>
        <end position="73"/>
    </location>
</feature>
<evidence type="ECO:0000256" key="3">
    <source>
        <dbReference type="ARBA" id="ARBA00022553"/>
    </source>
</evidence>
<dbReference type="Pfam" id="PF00512">
    <property type="entry name" value="HisKA"/>
    <property type="match status" value="1"/>
</dbReference>
<keyword evidence="7 9" id="KW-0472">Membrane</keyword>
<dbReference type="SMART" id="SM00387">
    <property type="entry name" value="HATPase_c"/>
    <property type="match status" value="1"/>
</dbReference>
<dbReference type="InterPro" id="IPR036097">
    <property type="entry name" value="HisK_dim/P_sf"/>
</dbReference>
<evidence type="ECO:0000313" key="11">
    <source>
        <dbReference type="EMBL" id="MBB4632998.1"/>
    </source>
</evidence>
<keyword evidence="4 11" id="KW-0808">Transferase</keyword>
<dbReference type="SUPFAM" id="SSF47384">
    <property type="entry name" value="Homodimeric domain of signal transducing histidine kinase"/>
    <property type="match status" value="1"/>
</dbReference>
<dbReference type="CDD" id="cd00082">
    <property type="entry name" value="HisKA"/>
    <property type="match status" value="1"/>
</dbReference>
<keyword evidence="5 11" id="KW-0418">Kinase</keyword>
<dbReference type="GO" id="GO:0005886">
    <property type="term" value="C:plasma membrane"/>
    <property type="evidence" value="ECO:0007669"/>
    <property type="project" value="TreeGrafter"/>
</dbReference>
<dbReference type="GO" id="GO:0016036">
    <property type="term" value="P:cellular response to phosphate starvation"/>
    <property type="evidence" value="ECO:0007669"/>
    <property type="project" value="TreeGrafter"/>
</dbReference>
<keyword evidence="9" id="KW-1133">Transmembrane helix</keyword>
<dbReference type="PANTHER" id="PTHR45453:SF1">
    <property type="entry name" value="PHOSPHATE REGULON SENSOR PROTEIN PHOR"/>
    <property type="match status" value="1"/>
</dbReference>
<dbReference type="FunFam" id="1.10.287.130:FF:000001">
    <property type="entry name" value="Two-component sensor histidine kinase"/>
    <property type="match status" value="1"/>
</dbReference>
<dbReference type="InterPro" id="IPR004358">
    <property type="entry name" value="Sig_transdc_His_kin-like_C"/>
</dbReference>
<evidence type="ECO:0000256" key="2">
    <source>
        <dbReference type="ARBA" id="ARBA00012438"/>
    </source>
</evidence>
<dbReference type="SUPFAM" id="SSF55874">
    <property type="entry name" value="ATPase domain of HSP90 chaperone/DNA topoisomerase II/histidine kinase"/>
    <property type="match status" value="1"/>
</dbReference>
<dbReference type="Proteomes" id="UP000566324">
    <property type="component" value="Unassembled WGS sequence"/>
</dbReference>
<dbReference type="EMBL" id="JACHNZ010000031">
    <property type="protein sequence ID" value="MBB4632998.1"/>
    <property type="molecule type" value="Genomic_DNA"/>
</dbReference>
<name>A0A7W7B2X2_9SPHN</name>